<dbReference type="Proteomes" id="UP000494256">
    <property type="component" value="Unassembled WGS sequence"/>
</dbReference>
<evidence type="ECO:0000313" key="2">
    <source>
        <dbReference type="Proteomes" id="UP000494256"/>
    </source>
</evidence>
<dbReference type="EMBL" id="CADEBD010000038">
    <property type="protein sequence ID" value="CAB3220711.1"/>
    <property type="molecule type" value="Genomic_DNA"/>
</dbReference>
<dbReference type="OrthoDB" id="6484170at2759"/>
<dbReference type="AlphaFoldDB" id="A0A8S0YN17"/>
<sequence>MLDLPPVFSKPSFEPMQSSCFCKNRHIPCDCNCKQCLIHIEPFSGEPQMKMRSLEEQKGTGVQRCSLCSMKQNDDNLKELNENTLNIHVKVDLQLPKLLENVAKNKNHNLFRGTDPEDTISKELTTAIKLPFPYFNLPAPLELFGYQKPQKYNKDDSIPLHKLMLHKKKKSRINNNNKKHRKKIITFHNIKLEQESLFPTRFEDNNTIKNNNKSSNVNETMMEPSNILQLDINSMINKSDAIINESQTEESLLLTFNISNTVYNTTEDSRKFENSIETDFPKMISNGTTNLPIVRQKRDTNKKPDKTLLTDAELLYWPSVGPNESLTNKKNITKIILENEHKKTKINMSKETLRQNHTKVLEQAIFGEVDWDDIDTVAPAFMSFVGKYVRGILTFCSQQVCHSMNCADKTCLHRVCAPANRLNNKGHCAGSKSTDSVASMESIMDLPSNIAFEVVDILQNKMLGKIFGKATFCINSKCITLVASKKTFMKSRCTVKELNTTGHCSNAKTLKTM</sequence>
<comment type="caution">
    <text evidence="1">The sequence shown here is derived from an EMBL/GenBank/DDBJ whole genome shotgun (WGS) entry which is preliminary data.</text>
</comment>
<proteinExistence type="predicted"/>
<organism evidence="1 2">
    <name type="scientific">Arctia plantaginis</name>
    <name type="common">Wood tiger moth</name>
    <name type="synonym">Phalaena plantaginis</name>
    <dbReference type="NCBI Taxonomy" id="874455"/>
    <lineage>
        <taxon>Eukaryota</taxon>
        <taxon>Metazoa</taxon>
        <taxon>Ecdysozoa</taxon>
        <taxon>Arthropoda</taxon>
        <taxon>Hexapoda</taxon>
        <taxon>Insecta</taxon>
        <taxon>Pterygota</taxon>
        <taxon>Neoptera</taxon>
        <taxon>Endopterygota</taxon>
        <taxon>Lepidoptera</taxon>
        <taxon>Glossata</taxon>
        <taxon>Ditrysia</taxon>
        <taxon>Noctuoidea</taxon>
        <taxon>Erebidae</taxon>
        <taxon>Arctiinae</taxon>
        <taxon>Arctia</taxon>
    </lineage>
</organism>
<evidence type="ECO:0000313" key="1">
    <source>
        <dbReference type="EMBL" id="CAB3220711.1"/>
    </source>
</evidence>
<reference evidence="1 2" key="1">
    <citation type="submission" date="2020-04" db="EMBL/GenBank/DDBJ databases">
        <authorList>
            <person name="Wallbank WR R."/>
            <person name="Pardo Diaz C."/>
            <person name="Kozak K."/>
            <person name="Martin S."/>
            <person name="Jiggins C."/>
            <person name="Moest M."/>
            <person name="Warren A I."/>
            <person name="Byers J.R.P. K."/>
            <person name="Montejo-Kovacevich G."/>
            <person name="Yen C E."/>
        </authorList>
    </citation>
    <scope>NUCLEOTIDE SEQUENCE [LARGE SCALE GENOMIC DNA]</scope>
</reference>
<gene>
    <name evidence="1" type="ORF">APLA_LOCUS415</name>
</gene>
<protein>
    <submittedName>
        <fullName evidence="1">Uncharacterized protein</fullName>
    </submittedName>
</protein>
<accession>A0A8S0YN17</accession>
<name>A0A8S0YN17_ARCPL</name>